<dbReference type="RefSeq" id="XP_028486244.1">
    <property type="nucleotide sequence ID" value="XM_028630162.1"/>
</dbReference>
<dbReference type="Gene3D" id="2.170.270.10">
    <property type="entry name" value="SET domain"/>
    <property type="match status" value="1"/>
</dbReference>
<dbReference type="CDD" id="cd20071">
    <property type="entry name" value="SET_SMYD"/>
    <property type="match status" value="1"/>
</dbReference>
<accession>A0A443HXP0</accession>
<comment type="caution">
    <text evidence="2">The sequence shown here is derived from an EMBL/GenBank/DDBJ whole genome shotgun (WGS) entry which is preliminary data.</text>
</comment>
<feature type="compositionally biased region" description="Basic and acidic residues" evidence="1">
    <location>
        <begin position="335"/>
        <end position="346"/>
    </location>
</feature>
<dbReference type="AlphaFoldDB" id="A0A443HXP0"/>
<dbReference type="EMBL" id="RCNU01000003">
    <property type="protein sequence ID" value="RWQ96599.1"/>
    <property type="molecule type" value="Genomic_DNA"/>
</dbReference>
<dbReference type="InterPro" id="IPR053185">
    <property type="entry name" value="SET_domain_protein"/>
</dbReference>
<dbReference type="Proteomes" id="UP000283841">
    <property type="component" value="Unassembled WGS sequence"/>
</dbReference>
<reference evidence="2 3" key="1">
    <citation type="journal article" date="2018" name="Front. Microbiol.">
        <title>Genomic and genetic insights into a cosmopolitan fungus, Paecilomyces variotii (Eurotiales).</title>
        <authorList>
            <person name="Urquhart A.S."/>
            <person name="Mondo S.J."/>
            <person name="Makela M.R."/>
            <person name="Hane J.K."/>
            <person name="Wiebenga A."/>
            <person name="He G."/>
            <person name="Mihaltcheva S."/>
            <person name="Pangilinan J."/>
            <person name="Lipzen A."/>
            <person name="Barry K."/>
            <person name="de Vries R.P."/>
            <person name="Grigoriev I.V."/>
            <person name="Idnurm A."/>
        </authorList>
    </citation>
    <scope>NUCLEOTIDE SEQUENCE [LARGE SCALE GENOMIC DNA]</scope>
    <source>
        <strain evidence="2 3">CBS 101075</strain>
    </source>
</reference>
<feature type="compositionally biased region" description="Basic residues" evidence="1">
    <location>
        <begin position="347"/>
        <end position="360"/>
    </location>
</feature>
<dbReference type="SUPFAM" id="SSF82199">
    <property type="entry name" value="SET domain"/>
    <property type="match status" value="1"/>
</dbReference>
<organism evidence="2 3">
    <name type="scientific">Byssochlamys spectabilis</name>
    <name type="common">Paecilomyces variotii</name>
    <dbReference type="NCBI Taxonomy" id="264951"/>
    <lineage>
        <taxon>Eukaryota</taxon>
        <taxon>Fungi</taxon>
        <taxon>Dikarya</taxon>
        <taxon>Ascomycota</taxon>
        <taxon>Pezizomycotina</taxon>
        <taxon>Eurotiomycetes</taxon>
        <taxon>Eurotiomycetidae</taxon>
        <taxon>Eurotiales</taxon>
        <taxon>Thermoascaceae</taxon>
        <taxon>Paecilomyces</taxon>
    </lineage>
</organism>
<dbReference type="PANTHER" id="PTHR47332:SF4">
    <property type="entry name" value="SET DOMAIN-CONTAINING PROTEIN 5"/>
    <property type="match status" value="1"/>
</dbReference>
<dbReference type="PANTHER" id="PTHR47332">
    <property type="entry name" value="SET DOMAIN-CONTAINING PROTEIN 5"/>
    <property type="match status" value="1"/>
</dbReference>
<name>A0A443HXP0_BYSSP</name>
<dbReference type="InterPro" id="IPR046341">
    <property type="entry name" value="SET_dom_sf"/>
</dbReference>
<dbReference type="VEuPathDB" id="FungiDB:C8Q69DRAFT_460481"/>
<feature type="region of interest" description="Disordered" evidence="1">
    <location>
        <begin position="335"/>
        <end position="360"/>
    </location>
</feature>
<evidence type="ECO:0000313" key="2">
    <source>
        <dbReference type="EMBL" id="RWQ96599.1"/>
    </source>
</evidence>
<dbReference type="STRING" id="264951.A0A443HXP0"/>
<proteinExistence type="predicted"/>
<dbReference type="GeneID" id="39599439"/>
<evidence type="ECO:0000256" key="1">
    <source>
        <dbReference type="SAM" id="MobiDB-lite"/>
    </source>
</evidence>
<sequence>MGGNEFARQFMTLPNKHRDAYQGFKNVFGGVIETCHFPANLDDNPAAVVGLDSAYLNHSCIPNVVVSFLTPEDIYGEHAKQHPDEYWLRAYTCVGVAEGEELAAAYSHLNVPSAIRKARLKGFYGFSCCCKHCEAPDPEVDGFLDVYGKIERTVIQPNVIDNEPAAALEAAYDLGIGMTSVGIFDYRYATLWEQCAVICAWHSDEGRAMFFAGRAHATYELIEGPDGRNTRRLWIWRSNIKGLPGYGASKRGKSSEMEAKLLIFNPRQQAQMLFMLGANKNEYIRLSDYFGLIGQGEDQTFGWSVREHDDDKEEEQTAEELEALLKDLEDEKKEYDQGRLAKDKEKSKGKKKNKGKKAKH</sequence>
<gene>
    <name evidence="2" type="ORF">C8Q69DRAFT_460481</name>
</gene>
<protein>
    <submittedName>
        <fullName evidence="2">Uncharacterized protein</fullName>
    </submittedName>
</protein>
<evidence type="ECO:0000313" key="3">
    <source>
        <dbReference type="Proteomes" id="UP000283841"/>
    </source>
</evidence>
<keyword evidence="3" id="KW-1185">Reference proteome</keyword>